<comment type="similarity">
    <text evidence="2">Belongs to the cytochrome P450 family.</text>
</comment>
<accession>A0ABN8E9S9</accession>
<dbReference type="Proteomes" id="UP001153292">
    <property type="component" value="Chromosome 11"/>
</dbReference>
<evidence type="ECO:0000256" key="1">
    <source>
        <dbReference type="ARBA" id="ARBA00001971"/>
    </source>
</evidence>
<evidence type="ECO:0000256" key="4">
    <source>
        <dbReference type="ARBA" id="ARBA00022723"/>
    </source>
</evidence>
<protein>
    <recommendedName>
        <fullName evidence="10">CYP315A1</fullName>
    </recommendedName>
</protein>
<proteinExistence type="inferred from homology"/>
<name>A0ABN8E9S9_CHISP</name>
<sequence>MHRLRQIVSQQSYKTVSYYRSYKSASADYVLNMEEMPHPRELPLFGTKLSLLAAGSGSKLHEYIDNRHKHLGPIFYERLGGASRLVFISDPALMKTLFLNLEGKYPAHLLPEPWLLYEQLYGAKRGLFFMNNEEWLTNRRIVNRHVLREDSDKWLQSPVKDTINKFVQKWRKQAKNDETFMPELESDLYRLSTDVIISVLLGGQCMTESLYYEELLKIFSESVKKIFETTTSLYALPVSWYQQLNLKPWREFKESVDTSIFLAQKIVQEMLNKKESNKGLIRKLCQEQMSDDTITRIVADFVIAAGDTTTYTTLWTLLLLSNNDVEKKQIRENDAAYVKNVVKEAMRLYPVAPFLTRILPKESVLGQYILDKGTPVIASVYTIGRDDNNFSEASKFAPYRWSRNDPKKLNFKNHIPSASLPFALGARSCIGKKIAMLQLTEIIRQASLKH</sequence>
<evidence type="ECO:0000313" key="8">
    <source>
        <dbReference type="EMBL" id="CAH0669498.1"/>
    </source>
</evidence>
<dbReference type="InterPro" id="IPR036396">
    <property type="entry name" value="Cyt_P450_sf"/>
</dbReference>
<dbReference type="Pfam" id="PF00067">
    <property type="entry name" value="p450"/>
    <property type="match status" value="1"/>
</dbReference>
<evidence type="ECO:0000256" key="7">
    <source>
        <dbReference type="ARBA" id="ARBA00023033"/>
    </source>
</evidence>
<keyword evidence="3" id="KW-0349">Heme</keyword>
<keyword evidence="9" id="KW-1185">Reference proteome</keyword>
<reference evidence="8" key="1">
    <citation type="submission" date="2021-12" db="EMBL/GenBank/DDBJ databases">
        <authorList>
            <person name="King R."/>
        </authorList>
    </citation>
    <scope>NUCLEOTIDE SEQUENCE</scope>
</reference>
<dbReference type="Gene3D" id="1.10.630.10">
    <property type="entry name" value="Cytochrome P450"/>
    <property type="match status" value="1"/>
</dbReference>
<dbReference type="SUPFAM" id="SSF48264">
    <property type="entry name" value="Cytochrome P450"/>
    <property type="match status" value="1"/>
</dbReference>
<dbReference type="PRINTS" id="PR00463">
    <property type="entry name" value="EP450I"/>
</dbReference>
<organism evidence="8 9">
    <name type="scientific">Chilo suppressalis</name>
    <name type="common">Asiatic rice borer moth</name>
    <dbReference type="NCBI Taxonomy" id="168631"/>
    <lineage>
        <taxon>Eukaryota</taxon>
        <taxon>Metazoa</taxon>
        <taxon>Ecdysozoa</taxon>
        <taxon>Arthropoda</taxon>
        <taxon>Hexapoda</taxon>
        <taxon>Insecta</taxon>
        <taxon>Pterygota</taxon>
        <taxon>Neoptera</taxon>
        <taxon>Endopterygota</taxon>
        <taxon>Lepidoptera</taxon>
        <taxon>Glossata</taxon>
        <taxon>Ditrysia</taxon>
        <taxon>Pyraloidea</taxon>
        <taxon>Crambidae</taxon>
        <taxon>Crambinae</taxon>
        <taxon>Chilo</taxon>
    </lineage>
</organism>
<dbReference type="InterPro" id="IPR001128">
    <property type="entry name" value="Cyt_P450"/>
</dbReference>
<evidence type="ECO:0000256" key="5">
    <source>
        <dbReference type="ARBA" id="ARBA00023002"/>
    </source>
</evidence>
<keyword evidence="4" id="KW-0479">Metal-binding</keyword>
<keyword evidence="5" id="KW-0560">Oxidoreductase</keyword>
<dbReference type="InterPro" id="IPR002401">
    <property type="entry name" value="Cyt_P450_E_grp-I"/>
</dbReference>
<keyword evidence="7" id="KW-0503">Monooxygenase</keyword>
<dbReference type="PANTHER" id="PTHR24279:SF125">
    <property type="entry name" value="CYTOCHROME P450 FAMILY 24 SUBFAMILY A MEMBER 1"/>
    <property type="match status" value="1"/>
</dbReference>
<evidence type="ECO:0008006" key="10">
    <source>
        <dbReference type="Google" id="ProtNLM"/>
    </source>
</evidence>
<dbReference type="EMBL" id="OU963904">
    <property type="protein sequence ID" value="CAH0669498.1"/>
    <property type="molecule type" value="Genomic_DNA"/>
</dbReference>
<dbReference type="PANTHER" id="PTHR24279">
    <property type="entry name" value="CYTOCHROME P450"/>
    <property type="match status" value="1"/>
</dbReference>
<dbReference type="PRINTS" id="PR00385">
    <property type="entry name" value="P450"/>
</dbReference>
<keyword evidence="6" id="KW-0408">Iron</keyword>
<gene>
    <name evidence="8" type="ORF">CHILSU_LOCUS1405</name>
</gene>
<evidence type="ECO:0000313" key="9">
    <source>
        <dbReference type="Proteomes" id="UP001153292"/>
    </source>
</evidence>
<evidence type="ECO:0000256" key="2">
    <source>
        <dbReference type="ARBA" id="ARBA00010617"/>
    </source>
</evidence>
<comment type="cofactor">
    <cofactor evidence="1">
        <name>heme</name>
        <dbReference type="ChEBI" id="CHEBI:30413"/>
    </cofactor>
</comment>
<evidence type="ECO:0000256" key="3">
    <source>
        <dbReference type="ARBA" id="ARBA00022617"/>
    </source>
</evidence>
<dbReference type="InterPro" id="IPR050479">
    <property type="entry name" value="CYP11_CYP27_families"/>
</dbReference>
<evidence type="ECO:0000256" key="6">
    <source>
        <dbReference type="ARBA" id="ARBA00023004"/>
    </source>
</evidence>